<name>A0AAV5GBV1_CORAM</name>
<proteinExistence type="predicted"/>
<evidence type="ECO:0000313" key="1">
    <source>
        <dbReference type="EMBL" id="GJN43560.1"/>
    </source>
</evidence>
<organism evidence="1 2">
    <name type="scientific">Corynebacterium ammoniagenes</name>
    <name type="common">Brevibacterium ammoniagenes</name>
    <dbReference type="NCBI Taxonomy" id="1697"/>
    <lineage>
        <taxon>Bacteria</taxon>
        <taxon>Bacillati</taxon>
        <taxon>Actinomycetota</taxon>
        <taxon>Actinomycetes</taxon>
        <taxon>Mycobacteriales</taxon>
        <taxon>Corynebacteriaceae</taxon>
        <taxon>Corynebacterium</taxon>
    </lineage>
</organism>
<dbReference type="EMBL" id="BQKK01000005">
    <property type="protein sequence ID" value="GJN43560.1"/>
    <property type="molecule type" value="Genomic_DNA"/>
</dbReference>
<evidence type="ECO:0000313" key="2">
    <source>
        <dbReference type="Proteomes" id="UP001054925"/>
    </source>
</evidence>
<accession>A0AAV5GBV1</accession>
<dbReference type="RefSeq" id="WP_003847294.1">
    <property type="nucleotide sequence ID" value="NZ_BQKK01000005.1"/>
</dbReference>
<comment type="caution">
    <text evidence="1">The sequence shown here is derived from an EMBL/GenBank/DDBJ whole genome shotgun (WGS) entry which is preliminary data.</text>
</comment>
<reference evidence="1" key="1">
    <citation type="submission" date="2021-12" db="EMBL/GenBank/DDBJ databases">
        <title>Draft genome sequence of Corynebacterium ammoniagenes strain T-723.</title>
        <authorList>
            <person name="Matsuzawa M."/>
            <person name="Hiratani M."/>
            <person name="Abe I."/>
            <person name="Tsuji Y."/>
            <person name="Nakamura J."/>
        </authorList>
    </citation>
    <scope>NUCLEOTIDE SEQUENCE</scope>
    <source>
        <strain evidence="1">T-723</strain>
    </source>
</reference>
<protein>
    <submittedName>
        <fullName evidence="1">Uncharacterized protein</fullName>
    </submittedName>
</protein>
<dbReference type="Proteomes" id="UP001054925">
    <property type="component" value="Unassembled WGS sequence"/>
</dbReference>
<sequence>MRYVYSGFAALLCLAALLANLGDMPTFVALACLAVAAIFLVLALRTNQTLQPGRGRELTRADLSDDQAKKIKTLLAEGQFGTAVNQIQLWFKYVSYAEAESFIQNFQNLR</sequence>
<gene>
    <name evidence="1" type="ORF">CAT723_20390</name>
</gene>
<dbReference type="AlphaFoldDB" id="A0AAV5GBV1"/>